<dbReference type="EMBL" id="KN833882">
    <property type="protein sequence ID" value="KIK15644.1"/>
    <property type="molecule type" value="Genomic_DNA"/>
</dbReference>
<reference evidence="6" key="2">
    <citation type="submission" date="2015-01" db="EMBL/GenBank/DDBJ databases">
        <title>Evolutionary Origins and Diversification of the Mycorrhizal Mutualists.</title>
        <authorList>
            <consortium name="DOE Joint Genome Institute"/>
            <consortium name="Mycorrhizal Genomics Consortium"/>
            <person name="Kohler A."/>
            <person name="Kuo A."/>
            <person name="Nagy L.G."/>
            <person name="Floudas D."/>
            <person name="Copeland A."/>
            <person name="Barry K.W."/>
            <person name="Cichocki N."/>
            <person name="Veneault-Fourrey C."/>
            <person name="LaButti K."/>
            <person name="Lindquist E.A."/>
            <person name="Lipzen A."/>
            <person name="Lundell T."/>
            <person name="Morin E."/>
            <person name="Murat C."/>
            <person name="Riley R."/>
            <person name="Ohm R."/>
            <person name="Sun H."/>
            <person name="Tunlid A."/>
            <person name="Henrissat B."/>
            <person name="Grigoriev I.V."/>
            <person name="Hibbett D.S."/>
            <person name="Martin F."/>
        </authorList>
    </citation>
    <scope>NUCLEOTIDE SEQUENCE [LARGE SCALE GENOMIC DNA]</scope>
    <source>
        <strain evidence="6">441</strain>
    </source>
</reference>
<evidence type="ECO:0000256" key="3">
    <source>
        <dbReference type="ARBA" id="ARBA00023277"/>
    </source>
</evidence>
<keyword evidence="3" id="KW-0119">Carbohydrate metabolism</keyword>
<name>A0A0C9YPB7_9AGAM</name>
<keyword evidence="2" id="KW-0294">Fucose metabolism</keyword>
<dbReference type="HOGENOM" id="CLU_014826_0_0_1"/>
<dbReference type="Gene3D" id="3.40.50.11350">
    <property type="match status" value="1"/>
</dbReference>
<dbReference type="Pfam" id="PF10250">
    <property type="entry name" value="O-FucT"/>
    <property type="match status" value="1"/>
</dbReference>
<evidence type="ECO:0008006" key="7">
    <source>
        <dbReference type="Google" id="ProtNLM"/>
    </source>
</evidence>
<protein>
    <recommendedName>
        <fullName evidence="7">GDP-fucose protein O-fucosyltransferase 1</fullName>
    </recommendedName>
</protein>
<dbReference type="OrthoDB" id="2559662at2759"/>
<evidence type="ECO:0000256" key="4">
    <source>
        <dbReference type="SAM" id="SignalP"/>
    </source>
</evidence>
<keyword evidence="1" id="KW-0808">Transferase</keyword>
<accession>A0A0C9YPB7</accession>
<feature type="chain" id="PRO_5002206784" description="GDP-fucose protein O-fucosyltransferase 1" evidence="4">
    <location>
        <begin position="25"/>
        <end position="438"/>
    </location>
</feature>
<reference evidence="5 6" key="1">
    <citation type="submission" date="2014-04" db="EMBL/GenBank/DDBJ databases">
        <authorList>
            <consortium name="DOE Joint Genome Institute"/>
            <person name="Kuo A."/>
            <person name="Kohler A."/>
            <person name="Costa M.D."/>
            <person name="Nagy L.G."/>
            <person name="Floudas D."/>
            <person name="Copeland A."/>
            <person name="Barry K.W."/>
            <person name="Cichocki N."/>
            <person name="Veneault-Fourrey C."/>
            <person name="LaButti K."/>
            <person name="Lindquist E.A."/>
            <person name="Lipzen A."/>
            <person name="Lundell T."/>
            <person name="Morin E."/>
            <person name="Murat C."/>
            <person name="Sun H."/>
            <person name="Tunlid A."/>
            <person name="Henrissat B."/>
            <person name="Grigoriev I.V."/>
            <person name="Hibbett D.S."/>
            <person name="Martin F."/>
            <person name="Nordberg H.P."/>
            <person name="Cantor M.N."/>
            <person name="Hua S.X."/>
        </authorList>
    </citation>
    <scope>NUCLEOTIDE SEQUENCE [LARGE SCALE GENOMIC DNA]</scope>
    <source>
        <strain evidence="5 6">441</strain>
    </source>
</reference>
<dbReference type="CDD" id="cd11296">
    <property type="entry name" value="O-FucT_like"/>
    <property type="match status" value="1"/>
</dbReference>
<keyword evidence="6" id="KW-1185">Reference proteome</keyword>
<dbReference type="InterPro" id="IPR019378">
    <property type="entry name" value="GDP-Fuc_O-FucTrfase"/>
</dbReference>
<evidence type="ECO:0000313" key="6">
    <source>
        <dbReference type="Proteomes" id="UP000054018"/>
    </source>
</evidence>
<evidence type="ECO:0000313" key="5">
    <source>
        <dbReference type="EMBL" id="KIK15644.1"/>
    </source>
</evidence>
<organism evidence="5 6">
    <name type="scientific">Pisolithus microcarpus 441</name>
    <dbReference type="NCBI Taxonomy" id="765257"/>
    <lineage>
        <taxon>Eukaryota</taxon>
        <taxon>Fungi</taxon>
        <taxon>Dikarya</taxon>
        <taxon>Basidiomycota</taxon>
        <taxon>Agaricomycotina</taxon>
        <taxon>Agaricomycetes</taxon>
        <taxon>Agaricomycetidae</taxon>
        <taxon>Boletales</taxon>
        <taxon>Sclerodermatineae</taxon>
        <taxon>Pisolithaceae</taxon>
        <taxon>Pisolithus</taxon>
    </lineage>
</organism>
<proteinExistence type="predicted"/>
<dbReference type="AlphaFoldDB" id="A0A0C9YPB7"/>
<evidence type="ECO:0000256" key="1">
    <source>
        <dbReference type="ARBA" id="ARBA00022679"/>
    </source>
</evidence>
<sequence>MLCRLLSCLALTPVFVLLIVLCQGIPPTYRDVRLFERRLTQHSLTIPSSAVDEAARPVHHPRYLRFPGHLWGHGLNNVLQEALLMSYLAYVSNVSFVFEDYTWTRTPLPWSMYGFALRPARIPLNAIISGPTAGGPMPHGSQAPLAVSAEFYEQTCGGPEAKPYVISSAFAPNDEDGATIIEWWTQQLASVQERCIEIDSTPHDLFDRFLFGGPRILSLWDSLTSSPILSEFAWSPIVQSAVARNFALLRPHTVNDIYATSSSLQGLVAVHLRRGDYKRHCPNLAKWGARYMGFNQHPSLLDHFDPSPYEDDSVLKEEYYLAHCLPTIEQLVSVLRTVRREYHAQGAGTLNRVYILSNERAWALGELTNALKDDGWEDIVSTVDLHLDAEQQHVSMAVDMAIAERAEVFIGNGFSSLSSNVVLLRMAKGMDVRSNRFL</sequence>
<dbReference type="STRING" id="765257.A0A0C9YPB7"/>
<dbReference type="Proteomes" id="UP000054018">
    <property type="component" value="Unassembled WGS sequence"/>
</dbReference>
<dbReference type="GO" id="GO:0006004">
    <property type="term" value="P:fucose metabolic process"/>
    <property type="evidence" value="ECO:0007669"/>
    <property type="project" value="UniProtKB-KW"/>
</dbReference>
<evidence type="ECO:0000256" key="2">
    <source>
        <dbReference type="ARBA" id="ARBA00023253"/>
    </source>
</evidence>
<keyword evidence="4" id="KW-0732">Signal</keyword>
<dbReference type="GO" id="GO:0016740">
    <property type="term" value="F:transferase activity"/>
    <property type="evidence" value="ECO:0007669"/>
    <property type="project" value="UniProtKB-KW"/>
</dbReference>
<feature type="signal peptide" evidence="4">
    <location>
        <begin position="1"/>
        <end position="24"/>
    </location>
</feature>
<gene>
    <name evidence="5" type="ORF">PISMIDRAFT_114776</name>
</gene>